<accession>A0AAW5K831</accession>
<organism evidence="1 2">
    <name type="scientific">Bittarella massiliensis</name>
    <name type="common">ex Durand et al. 2017</name>
    <dbReference type="NCBI Taxonomy" id="1720313"/>
    <lineage>
        <taxon>Bacteria</taxon>
        <taxon>Bacillati</taxon>
        <taxon>Bacillota</taxon>
        <taxon>Clostridia</taxon>
        <taxon>Eubacteriales</taxon>
        <taxon>Oscillospiraceae</taxon>
        <taxon>Bittarella (ex Durand et al. 2017)</taxon>
    </lineage>
</organism>
<sequence length="62" mass="7206">MSYGLYLATTADEWELPLCVGTAREVADYLGVSRATLYREICRPREGLKRGYRVYKIEEDEE</sequence>
<comment type="caution">
    <text evidence="1">The sequence shown here is derived from an EMBL/GenBank/DDBJ whole genome shotgun (WGS) entry which is preliminary data.</text>
</comment>
<proteinExistence type="predicted"/>
<evidence type="ECO:0000313" key="1">
    <source>
        <dbReference type="EMBL" id="MCQ4949151.1"/>
    </source>
</evidence>
<dbReference type="RefSeq" id="WP_185914981.1">
    <property type="nucleotide sequence ID" value="NZ_JACMSD010000002.1"/>
</dbReference>
<gene>
    <name evidence="1" type="ORF">NE646_05655</name>
</gene>
<reference evidence="1" key="1">
    <citation type="submission" date="2022-06" db="EMBL/GenBank/DDBJ databases">
        <title>Isolation of gut microbiota from human fecal samples.</title>
        <authorList>
            <person name="Pamer E.G."/>
            <person name="Barat B."/>
            <person name="Waligurski E."/>
            <person name="Medina S."/>
            <person name="Paddock L."/>
            <person name="Mostad J."/>
        </authorList>
    </citation>
    <scope>NUCLEOTIDE SEQUENCE</scope>
    <source>
        <strain evidence="1">DFI.7.96</strain>
    </source>
</reference>
<evidence type="ECO:0000313" key="2">
    <source>
        <dbReference type="Proteomes" id="UP001205063"/>
    </source>
</evidence>
<protein>
    <submittedName>
        <fullName evidence="1">Helix-turn-helix domain-containing protein</fullName>
    </submittedName>
</protein>
<dbReference type="AlphaFoldDB" id="A0AAW5K831"/>
<name>A0AAW5K831_9FIRM</name>
<dbReference type="EMBL" id="JANGAB010000002">
    <property type="protein sequence ID" value="MCQ4949151.1"/>
    <property type="molecule type" value="Genomic_DNA"/>
</dbReference>
<dbReference type="Proteomes" id="UP001205063">
    <property type="component" value="Unassembled WGS sequence"/>
</dbReference>